<dbReference type="Proteomes" id="UP000269542">
    <property type="component" value="Chromosome"/>
</dbReference>
<reference evidence="4 5" key="1">
    <citation type="submission" date="2018-12" db="EMBL/GenBank/DDBJ databases">
        <authorList>
            <consortium name="Pathogen Informatics"/>
        </authorList>
    </citation>
    <scope>NUCLEOTIDE SEQUENCE [LARGE SCALE GENOMIC DNA]</scope>
    <source>
        <strain evidence="4 5">NCTC13354</strain>
    </source>
</reference>
<dbReference type="RefSeq" id="WP_126417251.1">
    <property type="nucleotide sequence ID" value="NZ_LR134476.1"/>
</dbReference>
<dbReference type="NCBIfam" id="TIGR03772">
    <property type="entry name" value="anch_rpt_subst"/>
    <property type="match status" value="1"/>
</dbReference>
<dbReference type="NCBIfam" id="TIGR03769">
    <property type="entry name" value="P_ac_wall_RPT"/>
    <property type="match status" value="1"/>
</dbReference>
<dbReference type="InterPro" id="IPR050492">
    <property type="entry name" value="Bact_metal-bind_prot9"/>
</dbReference>
<dbReference type="InterPro" id="IPR022435">
    <property type="entry name" value="Surface-anchored_actinobac"/>
</dbReference>
<dbReference type="InterPro" id="IPR006127">
    <property type="entry name" value="ZnuA-like"/>
</dbReference>
<evidence type="ECO:0000313" key="5">
    <source>
        <dbReference type="Proteomes" id="UP000269542"/>
    </source>
</evidence>
<dbReference type="NCBIfam" id="NF038134">
    <property type="entry name" value="choice_anch_M"/>
    <property type="match status" value="1"/>
</dbReference>
<protein>
    <submittedName>
        <fullName evidence="4">Saliva-binding protein</fullName>
    </submittedName>
</protein>
<proteinExistence type="inferred from homology"/>
<dbReference type="KEGG" id="tbw:NCTC13354_01018"/>
<evidence type="ECO:0000256" key="3">
    <source>
        <dbReference type="RuleBase" id="RU003512"/>
    </source>
</evidence>
<accession>A0A448PEF1</accession>
<sequence length="547" mass="57659">MSRIRQVVLAAVATAVTIGLSGMVIAKPAVTSAASGAGAASGSASGSAPTIVASTPIIADLVRNVAPQAHIHTLVPPGADPHTYEPSMATLRDITHADIAFSNQLMLEERSLISTIDANLPDGAPHVALGEQAVQFGGYQIPLVENAALSTVWLGLRVDGRASDSTVSIAATDSRGPGEISAFTTGTFGQPTPWMASYDGFDEADVVELPTNAHTHMSWGFTQPGVYELDMTAAYNAKGADADGESRELGQATITFAVGVDPHALGKRVIDAGHFDITGHLDGGMTLYGDTPEGDQMTLDPQSVVIAVPHTTTTVVPDRSWEFLGDPGEEAWILAQAVLGRHVHGEVDPHLWHDVGNAIAYVEVIADEMAKVDPANANAYAANADTYIERLRTLDSWAGMVLGSIPRGQRTLVTAHDSFGYLARAYDLDIAGFVAPNPSLEPSVQQLTNLTRTLQSTPAAGVFLEPTSMKHVGELVSIAHDTGKYVCSIYSDTLDQHVTTYEQMVEYNVRSLKSCLDPAGLPAWDPAQHTAIPVVADGTGVSQGENE</sequence>
<dbReference type="GO" id="GO:0030001">
    <property type="term" value="P:metal ion transport"/>
    <property type="evidence" value="ECO:0007669"/>
    <property type="project" value="InterPro"/>
</dbReference>
<dbReference type="OrthoDB" id="9810636at2"/>
<evidence type="ECO:0000256" key="1">
    <source>
        <dbReference type="ARBA" id="ARBA00022448"/>
    </source>
</evidence>
<dbReference type="Gene3D" id="3.40.50.1980">
    <property type="entry name" value="Nitrogenase molybdenum iron protein domain"/>
    <property type="match status" value="2"/>
</dbReference>
<comment type="similarity">
    <text evidence="3">Belongs to the bacterial solute-binding protein 9 family.</text>
</comment>
<evidence type="ECO:0000256" key="2">
    <source>
        <dbReference type="ARBA" id="ARBA00022729"/>
    </source>
</evidence>
<dbReference type="GO" id="GO:0030313">
    <property type="term" value="C:cell envelope"/>
    <property type="evidence" value="ECO:0007669"/>
    <property type="project" value="UniProtKB-SubCell"/>
</dbReference>
<dbReference type="Pfam" id="PF01297">
    <property type="entry name" value="ZnuA"/>
    <property type="match status" value="2"/>
</dbReference>
<gene>
    <name evidence="4" type="primary">ssaB</name>
    <name evidence="4" type="ORF">NCTC13354_01018</name>
</gene>
<evidence type="ECO:0000313" key="4">
    <source>
        <dbReference type="EMBL" id="VEI13306.1"/>
    </source>
</evidence>
<dbReference type="InterPro" id="IPR022434">
    <property type="entry name" value="ABC_LPXTG_lipo_actinobac"/>
</dbReference>
<dbReference type="EMBL" id="LR134476">
    <property type="protein sequence ID" value="VEI13306.1"/>
    <property type="molecule type" value="Genomic_DNA"/>
</dbReference>
<dbReference type="InterPro" id="IPR006128">
    <property type="entry name" value="Lipoprotein_PsaA-like"/>
</dbReference>
<dbReference type="SUPFAM" id="SSF53807">
    <property type="entry name" value="Helical backbone' metal receptor"/>
    <property type="match status" value="1"/>
</dbReference>
<organism evidence="4 5">
    <name type="scientific">Trueperella bialowiezensis</name>
    <dbReference type="NCBI Taxonomy" id="312285"/>
    <lineage>
        <taxon>Bacteria</taxon>
        <taxon>Bacillati</taxon>
        <taxon>Actinomycetota</taxon>
        <taxon>Actinomycetes</taxon>
        <taxon>Actinomycetales</taxon>
        <taxon>Actinomycetaceae</taxon>
        <taxon>Trueperella</taxon>
    </lineage>
</organism>
<keyword evidence="1 3" id="KW-0813">Transport</keyword>
<dbReference type="GO" id="GO:0046872">
    <property type="term" value="F:metal ion binding"/>
    <property type="evidence" value="ECO:0007669"/>
    <property type="project" value="UniProtKB-KW"/>
</dbReference>
<dbReference type="PANTHER" id="PTHR42953">
    <property type="entry name" value="HIGH-AFFINITY ZINC UPTAKE SYSTEM PROTEIN ZNUA-RELATED"/>
    <property type="match status" value="1"/>
</dbReference>
<name>A0A448PEF1_9ACTO</name>
<dbReference type="GO" id="GO:0007155">
    <property type="term" value="P:cell adhesion"/>
    <property type="evidence" value="ECO:0007669"/>
    <property type="project" value="InterPro"/>
</dbReference>
<dbReference type="PRINTS" id="PR00690">
    <property type="entry name" value="ADHESNFAMILY"/>
</dbReference>
<keyword evidence="2" id="KW-0732">Signal</keyword>
<dbReference type="AlphaFoldDB" id="A0A448PEF1"/>
<keyword evidence="5" id="KW-1185">Reference proteome</keyword>